<accession>A0A4Y2NK52</accession>
<keyword evidence="2" id="KW-1185">Reference proteome</keyword>
<dbReference type="Proteomes" id="UP000499080">
    <property type="component" value="Unassembled WGS sequence"/>
</dbReference>
<protein>
    <submittedName>
        <fullName evidence="1">Uncharacterized protein</fullName>
    </submittedName>
</protein>
<evidence type="ECO:0000313" key="2">
    <source>
        <dbReference type="Proteomes" id="UP000499080"/>
    </source>
</evidence>
<proteinExistence type="predicted"/>
<dbReference type="AlphaFoldDB" id="A0A4Y2NK52"/>
<comment type="caution">
    <text evidence="1">The sequence shown here is derived from an EMBL/GenBank/DDBJ whole genome shotgun (WGS) entry which is preliminary data.</text>
</comment>
<organism evidence="1 2">
    <name type="scientific">Araneus ventricosus</name>
    <name type="common">Orbweaver spider</name>
    <name type="synonym">Epeira ventricosa</name>
    <dbReference type="NCBI Taxonomy" id="182803"/>
    <lineage>
        <taxon>Eukaryota</taxon>
        <taxon>Metazoa</taxon>
        <taxon>Ecdysozoa</taxon>
        <taxon>Arthropoda</taxon>
        <taxon>Chelicerata</taxon>
        <taxon>Arachnida</taxon>
        <taxon>Araneae</taxon>
        <taxon>Araneomorphae</taxon>
        <taxon>Entelegynae</taxon>
        <taxon>Araneoidea</taxon>
        <taxon>Araneidae</taxon>
        <taxon>Araneus</taxon>
    </lineage>
</organism>
<evidence type="ECO:0000313" key="1">
    <source>
        <dbReference type="EMBL" id="GBN39059.1"/>
    </source>
</evidence>
<name>A0A4Y2NK52_ARAVE</name>
<sequence>MDSSAPFPLFSSLRVVGDMNDRPFISYLSPKGPLMTTRPTAFSPLSEQKPAEIRPTSIKVAWPVTAGCIKTNPTIGACGNVFYLAKLIIVAARVSVFTLIGAELSFFFSVF</sequence>
<reference evidence="1 2" key="1">
    <citation type="journal article" date="2019" name="Sci. Rep.">
        <title>Orb-weaving spider Araneus ventricosus genome elucidates the spidroin gene catalogue.</title>
        <authorList>
            <person name="Kono N."/>
            <person name="Nakamura H."/>
            <person name="Ohtoshi R."/>
            <person name="Moran D.A.P."/>
            <person name="Shinohara A."/>
            <person name="Yoshida Y."/>
            <person name="Fujiwara M."/>
            <person name="Mori M."/>
            <person name="Tomita M."/>
            <person name="Arakawa K."/>
        </authorList>
    </citation>
    <scope>NUCLEOTIDE SEQUENCE [LARGE SCALE GENOMIC DNA]</scope>
</reference>
<gene>
    <name evidence="1" type="ORF">AVEN_186380_1</name>
</gene>
<dbReference type="EMBL" id="BGPR01009281">
    <property type="protein sequence ID" value="GBN39059.1"/>
    <property type="molecule type" value="Genomic_DNA"/>
</dbReference>